<dbReference type="InterPro" id="IPR050109">
    <property type="entry name" value="HTH-type_TetR-like_transc_reg"/>
</dbReference>
<evidence type="ECO:0000256" key="1">
    <source>
        <dbReference type="ARBA" id="ARBA00023125"/>
    </source>
</evidence>
<dbReference type="PANTHER" id="PTHR30055:SF222">
    <property type="entry name" value="REGULATORY PROTEIN"/>
    <property type="match status" value="1"/>
</dbReference>
<evidence type="ECO:0000259" key="3">
    <source>
        <dbReference type="PROSITE" id="PS50977"/>
    </source>
</evidence>
<feature type="domain" description="HTH tetR-type" evidence="3">
    <location>
        <begin position="4"/>
        <end position="64"/>
    </location>
</feature>
<accession>A0ABT0L9V8</accession>
<gene>
    <name evidence="4" type="ORF">L2764_08440</name>
</gene>
<comment type="caution">
    <text evidence="4">The sequence shown here is derived from an EMBL/GenBank/DDBJ whole genome shotgun (WGS) entry which is preliminary data.</text>
</comment>
<keyword evidence="1 2" id="KW-0238">DNA-binding</keyword>
<proteinExistence type="predicted"/>
<evidence type="ECO:0000313" key="4">
    <source>
        <dbReference type="EMBL" id="MCL1124501.1"/>
    </source>
</evidence>
<dbReference type="Gene3D" id="1.10.357.10">
    <property type="entry name" value="Tetracycline Repressor, domain 2"/>
    <property type="match status" value="1"/>
</dbReference>
<evidence type="ECO:0000256" key="2">
    <source>
        <dbReference type="PROSITE-ProRule" id="PRU00335"/>
    </source>
</evidence>
<feature type="DNA-binding region" description="H-T-H motif" evidence="2">
    <location>
        <begin position="27"/>
        <end position="46"/>
    </location>
</feature>
<dbReference type="PANTHER" id="PTHR30055">
    <property type="entry name" value="HTH-TYPE TRANSCRIPTIONAL REGULATOR RUTR"/>
    <property type="match status" value="1"/>
</dbReference>
<dbReference type="EMBL" id="JAKIKS010000025">
    <property type="protein sequence ID" value="MCL1124501.1"/>
    <property type="molecule type" value="Genomic_DNA"/>
</dbReference>
<organism evidence="4 5">
    <name type="scientific">Shewanella surugensis</name>
    <dbReference type="NCBI Taxonomy" id="212020"/>
    <lineage>
        <taxon>Bacteria</taxon>
        <taxon>Pseudomonadati</taxon>
        <taxon>Pseudomonadota</taxon>
        <taxon>Gammaproteobacteria</taxon>
        <taxon>Alteromonadales</taxon>
        <taxon>Shewanellaceae</taxon>
        <taxon>Shewanella</taxon>
    </lineage>
</organism>
<dbReference type="Proteomes" id="UP001203423">
    <property type="component" value="Unassembled WGS sequence"/>
</dbReference>
<dbReference type="RefSeq" id="WP_248939781.1">
    <property type="nucleotide sequence ID" value="NZ_JAKIKS010000025.1"/>
</dbReference>
<sequence>MLKVTKKQIILDTALALFVHQGFYGTSTALIAKQAGVATGTLFHHFHSKDELMQQLFLSIKQDFADTILLNRQENSDLKQEVEHLWNSSIQWALDHPLKQAFFQQYSLSTVIPNEIKSHAMNSILKFIGDFIALGQQAGLLAKHPITLMQESCHGQYLASTRFFLDNPEKWHDTVYRQASFSLFWRSIASVA</sequence>
<protein>
    <submittedName>
        <fullName evidence="4">TetR/AcrR family transcriptional regulator</fullName>
    </submittedName>
</protein>
<keyword evidence="5" id="KW-1185">Reference proteome</keyword>
<dbReference type="PRINTS" id="PR00455">
    <property type="entry name" value="HTHTETR"/>
</dbReference>
<dbReference type="PROSITE" id="PS01081">
    <property type="entry name" value="HTH_TETR_1"/>
    <property type="match status" value="1"/>
</dbReference>
<reference evidence="4 5" key="1">
    <citation type="submission" date="2022-01" db="EMBL/GenBank/DDBJ databases">
        <title>Whole genome-based taxonomy of the Shewanellaceae.</title>
        <authorList>
            <person name="Martin-Rodriguez A.J."/>
        </authorList>
    </citation>
    <scope>NUCLEOTIDE SEQUENCE [LARGE SCALE GENOMIC DNA]</scope>
    <source>
        <strain evidence="4 5">DSM 17177</strain>
    </source>
</reference>
<dbReference type="Pfam" id="PF00440">
    <property type="entry name" value="TetR_N"/>
    <property type="match status" value="1"/>
</dbReference>
<dbReference type="SUPFAM" id="SSF46689">
    <property type="entry name" value="Homeodomain-like"/>
    <property type="match status" value="1"/>
</dbReference>
<evidence type="ECO:0000313" key="5">
    <source>
        <dbReference type="Proteomes" id="UP001203423"/>
    </source>
</evidence>
<dbReference type="InterPro" id="IPR023772">
    <property type="entry name" value="DNA-bd_HTH_TetR-type_CS"/>
</dbReference>
<dbReference type="InterPro" id="IPR001647">
    <property type="entry name" value="HTH_TetR"/>
</dbReference>
<name>A0ABT0L9V8_9GAMM</name>
<dbReference type="PROSITE" id="PS50977">
    <property type="entry name" value="HTH_TETR_2"/>
    <property type="match status" value="1"/>
</dbReference>
<dbReference type="InterPro" id="IPR009057">
    <property type="entry name" value="Homeodomain-like_sf"/>
</dbReference>